<evidence type="ECO:0000256" key="3">
    <source>
        <dbReference type="ARBA" id="ARBA00023242"/>
    </source>
</evidence>
<evidence type="ECO:0000313" key="7">
    <source>
        <dbReference type="Proteomes" id="UP000051530"/>
    </source>
</evidence>
<dbReference type="GO" id="GO:0000466">
    <property type="term" value="P:maturation of 5.8S rRNA from tricistronic rRNA transcript (SSU-rRNA, 5.8S rRNA, LSU-rRNA)"/>
    <property type="evidence" value="ECO:0007669"/>
    <property type="project" value="EnsemblFungi"/>
</dbReference>
<evidence type="ECO:0000256" key="2">
    <source>
        <dbReference type="ARBA" id="ARBA00005514"/>
    </source>
</evidence>
<name>A0A0R0M8H4_9MICR</name>
<evidence type="ECO:0000259" key="5">
    <source>
        <dbReference type="Pfam" id="PF01778"/>
    </source>
</evidence>
<feature type="domain" description="Ribosomal eL28/Mak16" evidence="5">
    <location>
        <begin position="6"/>
        <end position="119"/>
    </location>
</feature>
<dbReference type="InterPro" id="IPR006958">
    <property type="entry name" value="Mak16"/>
</dbReference>
<dbReference type="Proteomes" id="UP000051530">
    <property type="component" value="Unassembled WGS sequence"/>
</dbReference>
<dbReference type="PIRSF" id="PIRSF003352">
    <property type="entry name" value="MAK16"/>
    <property type="match status" value="1"/>
</dbReference>
<proteinExistence type="inferred from homology"/>
<comment type="subcellular location">
    <subcellularLocation>
        <location evidence="1">Nucleus</location>
    </subcellularLocation>
</comment>
<evidence type="ECO:0000256" key="1">
    <source>
        <dbReference type="ARBA" id="ARBA00004123"/>
    </source>
</evidence>
<keyword evidence="3 4" id="KW-0539">Nucleus</keyword>
<dbReference type="OrthoDB" id="10251342at2759"/>
<evidence type="ECO:0000256" key="4">
    <source>
        <dbReference type="PIRNR" id="PIRNR003352"/>
    </source>
</evidence>
<dbReference type="InterPro" id="IPR029004">
    <property type="entry name" value="Ribosomal_eL28/Mak16"/>
</dbReference>
<accession>A0A0R0M8H4</accession>
<dbReference type="PANTHER" id="PTHR23405">
    <property type="entry name" value="MAINTENANCE OF KILLER 16 MAK16 PROTEIN-RELATED"/>
    <property type="match status" value="1"/>
</dbReference>
<dbReference type="EMBL" id="LGUB01000048">
    <property type="protein sequence ID" value="KRH94635.1"/>
    <property type="molecule type" value="Genomic_DNA"/>
</dbReference>
<dbReference type="GO" id="GO:0000463">
    <property type="term" value="P:maturation of LSU-rRNA from tricistronic rRNA transcript (SSU-rRNA, 5.8S rRNA, LSU-rRNA)"/>
    <property type="evidence" value="ECO:0007669"/>
    <property type="project" value="EnsemblFungi"/>
</dbReference>
<comment type="similarity">
    <text evidence="2 4">Belongs to the MAK16 family.</text>
</comment>
<keyword evidence="7" id="KW-1185">Reference proteome</keyword>
<gene>
    <name evidence="6" type="ORF">M153_1890003809</name>
</gene>
<comment type="caution">
    <text evidence="6">The sequence shown here is derived from an EMBL/GenBank/DDBJ whole genome shotgun (WGS) entry which is preliminary data.</text>
</comment>
<evidence type="ECO:0000313" key="6">
    <source>
        <dbReference type="EMBL" id="KRH94635.1"/>
    </source>
</evidence>
<dbReference type="VEuPathDB" id="MicrosporidiaDB:M153_1890003809"/>
<dbReference type="GO" id="GO:0005730">
    <property type="term" value="C:nucleolus"/>
    <property type="evidence" value="ECO:0007669"/>
    <property type="project" value="UniProtKB-UniRule"/>
</dbReference>
<sequence>MADESIWNLIGPKKKFCSFKMQTETEYLCKNENNVSGLCDFFSCPLANNTYATVREIEGRLYLFRKVPERVNTPAKTYEKILLDPCYEKALAEIEQNLTYFDPVLIHKCKQKLGKLTQYLIRKYEIDINENKIKYVARRKKIIKLERGRSQKILNRMDIESEIKQELALRLEEGLFGEELKEKVENEKEKMKVAKRRRIFIAEFEESDDYCNDEKVKEKKKEKIKLKW</sequence>
<dbReference type="GO" id="GO:0030687">
    <property type="term" value="C:preribosome, large subunit precursor"/>
    <property type="evidence" value="ECO:0007669"/>
    <property type="project" value="EnsemblFungi"/>
</dbReference>
<dbReference type="Pfam" id="PF01778">
    <property type="entry name" value="Ribosomal_L28e"/>
    <property type="match status" value="1"/>
</dbReference>
<protein>
    <recommendedName>
        <fullName evidence="4">Protein MAK16</fullName>
    </recommendedName>
</protein>
<dbReference type="PANTHER" id="PTHR23405:SF4">
    <property type="entry name" value="PROTEIN MAK16 HOMOLOG"/>
    <property type="match status" value="1"/>
</dbReference>
<reference evidence="6 7" key="1">
    <citation type="submission" date="2015-07" db="EMBL/GenBank/DDBJ databases">
        <title>The genome of Pseudoloma neurophilia, a relevant intracellular parasite of the zebrafish.</title>
        <authorList>
            <person name="Ndikumana S."/>
            <person name="Pelin A."/>
            <person name="Sanders J."/>
            <person name="Corradi N."/>
        </authorList>
    </citation>
    <scope>NUCLEOTIDE SEQUENCE [LARGE SCALE GENOMIC DNA]</scope>
    <source>
        <strain evidence="6 7">MK1</strain>
    </source>
</reference>
<dbReference type="Gene3D" id="3.30.390.110">
    <property type="match status" value="1"/>
</dbReference>
<dbReference type="AlphaFoldDB" id="A0A0R0M8H4"/>
<organism evidence="6 7">
    <name type="scientific">Pseudoloma neurophilia</name>
    <dbReference type="NCBI Taxonomy" id="146866"/>
    <lineage>
        <taxon>Eukaryota</taxon>
        <taxon>Fungi</taxon>
        <taxon>Fungi incertae sedis</taxon>
        <taxon>Microsporidia</taxon>
        <taxon>Pseudoloma</taxon>
    </lineage>
</organism>